<evidence type="ECO:0000256" key="3">
    <source>
        <dbReference type="RuleBase" id="RU000454"/>
    </source>
</evidence>
<keyword evidence="2 3" id="KW-0064">Aspartyl protease</keyword>
<reference evidence="6 7" key="1">
    <citation type="journal article" date="2021" name="Nat. Commun.">
        <title>Genetic determinants of endophytism in the Arabidopsis root mycobiome.</title>
        <authorList>
            <person name="Mesny F."/>
            <person name="Miyauchi S."/>
            <person name="Thiergart T."/>
            <person name="Pickel B."/>
            <person name="Atanasova L."/>
            <person name="Karlsson M."/>
            <person name="Huettel B."/>
            <person name="Barry K.W."/>
            <person name="Haridas S."/>
            <person name="Chen C."/>
            <person name="Bauer D."/>
            <person name="Andreopoulos W."/>
            <person name="Pangilinan J."/>
            <person name="LaButti K."/>
            <person name="Riley R."/>
            <person name="Lipzen A."/>
            <person name="Clum A."/>
            <person name="Drula E."/>
            <person name="Henrissat B."/>
            <person name="Kohler A."/>
            <person name="Grigoriev I.V."/>
            <person name="Martin F.M."/>
            <person name="Hacquard S."/>
        </authorList>
    </citation>
    <scope>NUCLEOTIDE SEQUENCE [LARGE SCALE GENOMIC DNA]</scope>
    <source>
        <strain evidence="6 7">MPI-SDFR-AT-0080</strain>
    </source>
</reference>
<keyword evidence="4" id="KW-0732">Signal</keyword>
<dbReference type="PROSITE" id="PS00141">
    <property type="entry name" value="ASP_PROTEASE"/>
    <property type="match status" value="1"/>
</dbReference>
<sequence>MLTNSLITSHVLSFQLLLAVVLVQGLNVVETPLIHSTKTPPFTALIRAGFGTPAQEVTGVFDTGSSDLVIPRRDSAICQDVQQQCSGTDFETGAVRPNSSSLLVQRTLFATNFVNGVQLDGTVAVGAVSFGGSAVSKVQFGLVSNGSLPPQTPLVPIFGVGPIQGEAAQELYPNLPAQMKAEGKIKSNAFSLYMNDFRAANGSVLFGGTDSAKFSGELRSMPILVNNDNQIPSFVVSWDALEFVSANNTEPPAQKTNLAPEGLPVTLLDSGNPGMSMPSAMLSALADQMGTTFNRDEGVGPVRCNAADSKLVFGFRQASVDLPMEMLMLPLTNDDGSPATDNAGEPLCQLPVDVSDEEPASLGAPFLQAAYVVFDMDNQQILMAQAVVNATHSQIQEYP</sequence>
<keyword evidence="3 6" id="KW-0645">Protease</keyword>
<dbReference type="SUPFAM" id="SSF50630">
    <property type="entry name" value="Acid proteases"/>
    <property type="match status" value="1"/>
</dbReference>
<evidence type="ECO:0000256" key="4">
    <source>
        <dbReference type="SAM" id="SignalP"/>
    </source>
</evidence>
<evidence type="ECO:0000313" key="7">
    <source>
        <dbReference type="Proteomes" id="UP000774617"/>
    </source>
</evidence>
<dbReference type="GO" id="GO:0006508">
    <property type="term" value="P:proteolysis"/>
    <property type="evidence" value="ECO:0007669"/>
    <property type="project" value="UniProtKB-KW"/>
</dbReference>
<evidence type="ECO:0000313" key="6">
    <source>
        <dbReference type="EMBL" id="KAH7049272.1"/>
    </source>
</evidence>
<evidence type="ECO:0000259" key="5">
    <source>
        <dbReference type="PROSITE" id="PS51767"/>
    </source>
</evidence>
<comment type="caution">
    <text evidence="6">The sequence shown here is derived from an EMBL/GenBank/DDBJ whole genome shotgun (WGS) entry which is preliminary data.</text>
</comment>
<dbReference type="PROSITE" id="PS51767">
    <property type="entry name" value="PEPTIDASE_A1"/>
    <property type="match status" value="1"/>
</dbReference>
<keyword evidence="3" id="KW-0378">Hydrolase</keyword>
<accession>A0ABQ8G9N8</accession>
<dbReference type="InterPro" id="IPR001969">
    <property type="entry name" value="Aspartic_peptidase_AS"/>
</dbReference>
<dbReference type="GO" id="GO:0008233">
    <property type="term" value="F:peptidase activity"/>
    <property type="evidence" value="ECO:0007669"/>
    <property type="project" value="UniProtKB-KW"/>
</dbReference>
<dbReference type="InterPro" id="IPR021109">
    <property type="entry name" value="Peptidase_aspartic_dom_sf"/>
</dbReference>
<dbReference type="PANTHER" id="PTHR47966:SF65">
    <property type="entry name" value="ASPARTIC-TYPE ENDOPEPTIDASE"/>
    <property type="match status" value="1"/>
</dbReference>
<evidence type="ECO:0000256" key="2">
    <source>
        <dbReference type="ARBA" id="ARBA00022750"/>
    </source>
</evidence>
<name>A0ABQ8G9N8_9PEZI</name>
<evidence type="ECO:0000256" key="1">
    <source>
        <dbReference type="ARBA" id="ARBA00007447"/>
    </source>
</evidence>
<feature type="chain" id="PRO_5046064606" evidence="4">
    <location>
        <begin position="26"/>
        <end position="399"/>
    </location>
</feature>
<dbReference type="Proteomes" id="UP000774617">
    <property type="component" value="Unassembled WGS sequence"/>
</dbReference>
<keyword evidence="7" id="KW-1185">Reference proteome</keyword>
<dbReference type="InterPro" id="IPR001461">
    <property type="entry name" value="Aspartic_peptidase_A1"/>
</dbReference>
<feature type="signal peptide" evidence="4">
    <location>
        <begin position="1"/>
        <end position="25"/>
    </location>
</feature>
<organism evidence="6 7">
    <name type="scientific">Macrophomina phaseolina</name>
    <dbReference type="NCBI Taxonomy" id="35725"/>
    <lineage>
        <taxon>Eukaryota</taxon>
        <taxon>Fungi</taxon>
        <taxon>Dikarya</taxon>
        <taxon>Ascomycota</taxon>
        <taxon>Pezizomycotina</taxon>
        <taxon>Dothideomycetes</taxon>
        <taxon>Dothideomycetes incertae sedis</taxon>
        <taxon>Botryosphaeriales</taxon>
        <taxon>Botryosphaeriaceae</taxon>
        <taxon>Macrophomina</taxon>
    </lineage>
</organism>
<feature type="domain" description="Peptidase A1" evidence="5">
    <location>
        <begin position="44"/>
        <end position="384"/>
    </location>
</feature>
<dbReference type="Pfam" id="PF00026">
    <property type="entry name" value="Asp"/>
    <property type="match status" value="1"/>
</dbReference>
<dbReference type="InterPro" id="IPR033121">
    <property type="entry name" value="PEPTIDASE_A1"/>
</dbReference>
<dbReference type="EMBL" id="JAGTJR010000014">
    <property type="protein sequence ID" value="KAH7049272.1"/>
    <property type="molecule type" value="Genomic_DNA"/>
</dbReference>
<dbReference type="PANTHER" id="PTHR47966">
    <property type="entry name" value="BETA-SITE APP-CLEAVING ENZYME, ISOFORM A-RELATED"/>
    <property type="match status" value="1"/>
</dbReference>
<gene>
    <name evidence="6" type="ORF">B0J12DRAFT_600878</name>
</gene>
<comment type="similarity">
    <text evidence="1 3">Belongs to the peptidase A1 family.</text>
</comment>
<dbReference type="Gene3D" id="2.40.70.10">
    <property type="entry name" value="Acid Proteases"/>
    <property type="match status" value="2"/>
</dbReference>
<protein>
    <submittedName>
        <fullName evidence="6">Aspartic protease</fullName>
    </submittedName>
</protein>
<dbReference type="PRINTS" id="PR00792">
    <property type="entry name" value="PEPSIN"/>
</dbReference>
<proteinExistence type="inferred from homology"/>